<evidence type="ECO:0000256" key="2">
    <source>
        <dbReference type="ARBA" id="ARBA00022827"/>
    </source>
</evidence>
<dbReference type="InterPro" id="IPR016171">
    <property type="entry name" value="Vanillyl_alc_oxidase_C-sub2"/>
</dbReference>
<dbReference type="InterPro" id="IPR016167">
    <property type="entry name" value="FAD-bd_PCMH_sub1"/>
</dbReference>
<proteinExistence type="predicted"/>
<dbReference type="SUPFAM" id="SSF56176">
    <property type="entry name" value="FAD-binding/transporter-associated domain-like"/>
    <property type="match status" value="1"/>
</dbReference>
<sequence>MQTSTTFPSAPPAAPESGFDAFIKDMRGELGPDAVSIAGETLDRYGEHTLPSPDNRPAAVLYPASTTEVQRIVQAANRHKVQLFPISTGQNIGLGSKSPMCPGQVVVDLGRHMNRVIEVNEVLGYCEVEPGVSFQSLYDELNKRGSRLMMSPTAGPPQGSLLGNALDKGGGGGAAADHFGSVCGMEVVLGNGDIIRTGDGSLQAAEHLNWHVSKYSFGPALDGLFTQSNYGIVTRAGIWLMLRPPHIEPFFFSAADDDDLDEVIELVRPLKQTNFVPTQIRVTNDLYLIAAAESNPEYTTSGGRTQISDEARRALQHKHGLGSWNISGALFGASKQAVAPQIDRLRAHFAKSSKIRYIPPEEAQAVAPLDIARKNYLGIPSDGELRMLNWRPGGGTAWFLPGMPMNGLIAHQMQKHAREICRQHGLEYMVSNVCGPRFARGVHTLVFNRNDPDEAARADQCYRALAASYAERGVFVGRAPTMYQQFHQEQRMSGIVQACDAIKRALDPNGVIAPGKYGIR</sequence>
<dbReference type="Proteomes" id="UP001595848">
    <property type="component" value="Unassembled WGS sequence"/>
</dbReference>
<dbReference type="InterPro" id="IPR016164">
    <property type="entry name" value="FAD-linked_Oxase-like_C"/>
</dbReference>
<dbReference type="InterPro" id="IPR006094">
    <property type="entry name" value="Oxid_FAD_bind_N"/>
</dbReference>
<dbReference type="Gene3D" id="3.40.462.10">
    <property type="entry name" value="FAD-linked oxidases, C-terminal domain"/>
    <property type="match status" value="1"/>
</dbReference>
<dbReference type="Gene3D" id="3.30.43.10">
    <property type="entry name" value="Uridine Diphospho-n-acetylenolpyruvylglucosamine Reductase, domain 2"/>
    <property type="match status" value="1"/>
</dbReference>
<dbReference type="PANTHER" id="PTHR11748">
    <property type="entry name" value="D-LACTATE DEHYDROGENASE"/>
    <property type="match status" value="1"/>
</dbReference>
<dbReference type="SUPFAM" id="SSF55103">
    <property type="entry name" value="FAD-linked oxidases, C-terminal domain"/>
    <property type="match status" value="1"/>
</dbReference>
<organism evidence="4 5">
    <name type="scientific">Candidimonas humi</name>
    <dbReference type="NCBI Taxonomy" id="683355"/>
    <lineage>
        <taxon>Bacteria</taxon>
        <taxon>Pseudomonadati</taxon>
        <taxon>Pseudomonadota</taxon>
        <taxon>Betaproteobacteria</taxon>
        <taxon>Burkholderiales</taxon>
        <taxon>Alcaligenaceae</taxon>
        <taxon>Candidimonas</taxon>
    </lineage>
</organism>
<dbReference type="PROSITE" id="PS51387">
    <property type="entry name" value="FAD_PCMH"/>
    <property type="match status" value="1"/>
</dbReference>
<dbReference type="EMBL" id="JBHSBV010000005">
    <property type="protein sequence ID" value="MFC4202081.1"/>
    <property type="molecule type" value="Genomic_DNA"/>
</dbReference>
<dbReference type="InterPro" id="IPR016166">
    <property type="entry name" value="FAD-bd_PCMH"/>
</dbReference>
<dbReference type="InterPro" id="IPR036318">
    <property type="entry name" value="FAD-bd_PCMH-like_sf"/>
</dbReference>
<accession>A0ABV8P1S9</accession>
<keyword evidence="5" id="KW-1185">Reference proteome</keyword>
<dbReference type="PANTHER" id="PTHR11748:SF114">
    <property type="entry name" value="ARYL-ALCOHOL OXIDASE VANILLYL-ALCOHOL OXIDASE (AFU_ORTHOLOGUE AFUA_3G09500)-RELATED"/>
    <property type="match status" value="1"/>
</dbReference>
<protein>
    <submittedName>
        <fullName evidence="4">FAD-binding oxidoreductase</fullName>
    </submittedName>
</protein>
<dbReference type="Gene3D" id="3.30.465.10">
    <property type="match status" value="1"/>
</dbReference>
<dbReference type="InterPro" id="IPR016169">
    <property type="entry name" value="FAD-bd_PCMH_sub2"/>
</dbReference>
<name>A0ABV8P1S9_9BURK</name>
<dbReference type="InterPro" id="IPR016170">
    <property type="entry name" value="Cytok_DH_C_sf"/>
</dbReference>
<gene>
    <name evidence="4" type="ORF">ACFOY1_14065</name>
</gene>
<reference evidence="5" key="1">
    <citation type="journal article" date="2019" name="Int. J. Syst. Evol. Microbiol.">
        <title>The Global Catalogue of Microorganisms (GCM) 10K type strain sequencing project: providing services to taxonomists for standard genome sequencing and annotation.</title>
        <authorList>
            <consortium name="The Broad Institute Genomics Platform"/>
            <consortium name="The Broad Institute Genome Sequencing Center for Infectious Disease"/>
            <person name="Wu L."/>
            <person name="Ma J."/>
        </authorList>
    </citation>
    <scope>NUCLEOTIDE SEQUENCE [LARGE SCALE GENOMIC DNA]</scope>
    <source>
        <strain evidence="5">LMG 24813</strain>
    </source>
</reference>
<evidence type="ECO:0000313" key="4">
    <source>
        <dbReference type="EMBL" id="MFC4202081.1"/>
    </source>
</evidence>
<comment type="caution">
    <text evidence="4">The sequence shown here is derived from an EMBL/GenBank/DDBJ whole genome shotgun (WGS) entry which is preliminary data.</text>
</comment>
<keyword evidence="2" id="KW-0274">FAD</keyword>
<dbReference type="Pfam" id="PF01565">
    <property type="entry name" value="FAD_binding_4"/>
    <property type="match status" value="1"/>
</dbReference>
<dbReference type="Gene3D" id="1.10.45.10">
    <property type="entry name" value="Vanillyl-alcohol Oxidase, Chain A, domain 4"/>
    <property type="match status" value="1"/>
</dbReference>
<dbReference type="RefSeq" id="WP_246600839.1">
    <property type="nucleotide sequence ID" value="NZ_JAHTBN010000012.1"/>
</dbReference>
<feature type="domain" description="FAD-binding PCMH-type" evidence="3">
    <location>
        <begin position="53"/>
        <end position="243"/>
    </location>
</feature>
<evidence type="ECO:0000256" key="1">
    <source>
        <dbReference type="ARBA" id="ARBA00022630"/>
    </source>
</evidence>
<keyword evidence="1" id="KW-0285">Flavoprotein</keyword>
<evidence type="ECO:0000259" key="3">
    <source>
        <dbReference type="PROSITE" id="PS51387"/>
    </source>
</evidence>
<evidence type="ECO:0000313" key="5">
    <source>
        <dbReference type="Proteomes" id="UP001595848"/>
    </source>
</evidence>